<dbReference type="PANTHER" id="PTHR14949:SF56">
    <property type="entry name" value="EGF-LIKE-DOMAIN, MULTIPLE 7"/>
    <property type="match status" value="1"/>
</dbReference>
<feature type="domain" description="BPP" evidence="6">
    <location>
        <begin position="14"/>
        <end position="334"/>
    </location>
</feature>
<dbReference type="SUPFAM" id="SSF50956">
    <property type="entry name" value="Thermostable phytase (3-phytase)"/>
    <property type="match status" value="2"/>
</dbReference>
<comment type="caution">
    <text evidence="3">Lacks conserved residue(s) required for the propagation of feature annotation.</text>
</comment>
<dbReference type="Gene3D" id="2.120.10.30">
    <property type="entry name" value="TolB, C-terminal domain"/>
    <property type="match status" value="2"/>
</dbReference>
<keyword evidence="3" id="KW-0245">EGF-like domain</keyword>
<dbReference type="InterPro" id="IPR003431">
    <property type="entry name" value="B-propeller_Phytase"/>
</dbReference>
<evidence type="ECO:0008006" key="9">
    <source>
        <dbReference type="Google" id="ProtNLM"/>
    </source>
</evidence>
<dbReference type="InterPro" id="IPR000742">
    <property type="entry name" value="EGF"/>
</dbReference>
<dbReference type="PROSITE" id="PS00022">
    <property type="entry name" value="EGF_1"/>
    <property type="match status" value="1"/>
</dbReference>
<reference evidence="8" key="1">
    <citation type="submission" date="2019-06" db="EMBL/GenBank/DDBJ databases">
        <authorList>
            <person name="Broberg M."/>
        </authorList>
    </citation>
    <scope>NUCLEOTIDE SEQUENCE [LARGE SCALE GENOMIC DNA]</scope>
</reference>
<dbReference type="InterPro" id="IPR011042">
    <property type="entry name" value="6-blade_b-propeller_TolB-like"/>
</dbReference>
<evidence type="ECO:0000313" key="8">
    <source>
        <dbReference type="Proteomes" id="UP000754883"/>
    </source>
</evidence>
<evidence type="ECO:0000259" key="5">
    <source>
        <dbReference type="PROSITE" id="PS50026"/>
    </source>
</evidence>
<dbReference type="EMBL" id="CABFNO020001553">
    <property type="protein sequence ID" value="CAH0000007.1"/>
    <property type="molecule type" value="Genomic_DNA"/>
</dbReference>
<evidence type="ECO:0000259" key="6">
    <source>
        <dbReference type="PROSITE" id="PS51662"/>
    </source>
</evidence>
<feature type="domain" description="BPP" evidence="6">
    <location>
        <begin position="409"/>
        <end position="747"/>
    </location>
</feature>
<feature type="domain" description="EGF-like" evidence="5">
    <location>
        <begin position="383"/>
        <end position="415"/>
    </location>
</feature>
<name>A0A9N9US59_9HYPO</name>
<dbReference type="PROSITE" id="PS51662">
    <property type="entry name" value="BP_PHYTASE"/>
    <property type="match status" value="2"/>
</dbReference>
<evidence type="ECO:0000256" key="3">
    <source>
        <dbReference type="PROSITE-ProRule" id="PRU00076"/>
    </source>
</evidence>
<evidence type="ECO:0000256" key="2">
    <source>
        <dbReference type="ARBA" id="ARBA00023157"/>
    </source>
</evidence>
<feature type="disulfide bond" evidence="3">
    <location>
        <begin position="405"/>
        <end position="414"/>
    </location>
</feature>
<accession>A0A9N9US59</accession>
<dbReference type="Proteomes" id="UP000754883">
    <property type="component" value="Unassembled WGS sequence"/>
</dbReference>
<sequence length="766" mass="82068">MRPLLTLAAVAGFQSGFVTAVSLNVSALTSGEVESDWTTTYYPSAGEPLLLGNDGGASTGGFHVWDLNGDSPLEASKSLFTGRAKLVSTLYDISGKDYLVSISMTTSELSLYELPAVSKVDDAGYVALGDWSALCTWKSPSKNNYIFIFGKTEAIQFLVREADDAIQVLRVKITSPSPWQSNPFLTCKQVQTFDIPAEMAGCAVSQAEAKLFLSPDGGSKLYAFDLAESTKTPELSVIGEVEDEITGVTVYVSKKGSKDYLLVALEKSVSIYEYPWALVGSWEVSGVEEPEIQGISLYQASTSKYPEGALAYAIEGEGVLGFGLSSLENALSGLNIEPNVEYNPRNLDGCVKHSPITEACSFNGFSSNGTCDCLAGFTGETCGEFKCEDDCSGNGSCIGPDTCECKEGWGGLHCSFLLVEPKYETDANGSDGDDPAIWISPKSPELSRIITTTKAGDGAGLAVFDLKGKQLQMHYSSKPNNVDVIYNFQAGNRTVDLAFAACRGDNTLCIFEITSEGEIKDIPGGIQPSYAEDEVYGSCVYRSKKTGKQYLFVNEKSARYMQYELMATSNGTLHTELVREFVGGSGGQVEGCVSDEDNGWLILGEEPSALWRYDAEPDGSEEGYKIAFVGDGTLYGDVEGVTLVQGKSKDEGFIINSCQGVSAYNVYKRAAPHDYVMTFTITDSADGGIDHVSNTDGLAVVGVNLGSEFPNGLLVVHDDTNELPGGKAADPNSSYKLISLDKILAAGPFKDLNLLDEVDPNWDPRA</sequence>
<dbReference type="InterPro" id="IPR050969">
    <property type="entry name" value="Dev_Signal_Modulators"/>
</dbReference>
<dbReference type="PROSITE" id="PS50026">
    <property type="entry name" value="EGF_3"/>
    <property type="match status" value="1"/>
</dbReference>
<protein>
    <recommendedName>
        <fullName evidence="9">3-phytase</fullName>
    </recommendedName>
</protein>
<feature type="disulfide bond" evidence="3">
    <location>
        <begin position="387"/>
        <end position="397"/>
    </location>
</feature>
<dbReference type="Pfam" id="PF02333">
    <property type="entry name" value="Phytase"/>
    <property type="match status" value="1"/>
</dbReference>
<dbReference type="PROSITE" id="PS01186">
    <property type="entry name" value="EGF_2"/>
    <property type="match status" value="1"/>
</dbReference>
<organism evidence="7 8">
    <name type="scientific">Clonostachys byssicola</name>
    <dbReference type="NCBI Taxonomy" id="160290"/>
    <lineage>
        <taxon>Eukaryota</taxon>
        <taxon>Fungi</taxon>
        <taxon>Dikarya</taxon>
        <taxon>Ascomycota</taxon>
        <taxon>Pezizomycotina</taxon>
        <taxon>Sordariomycetes</taxon>
        <taxon>Hypocreomycetidae</taxon>
        <taxon>Hypocreales</taxon>
        <taxon>Bionectriaceae</taxon>
        <taxon>Clonostachys</taxon>
    </lineage>
</organism>
<keyword evidence="8" id="KW-1185">Reference proteome</keyword>
<reference evidence="7 8" key="2">
    <citation type="submission" date="2021-10" db="EMBL/GenBank/DDBJ databases">
        <authorList>
            <person name="Piombo E."/>
        </authorList>
    </citation>
    <scope>NUCLEOTIDE SEQUENCE [LARGE SCALE GENOMIC DNA]</scope>
</reference>
<dbReference type="AlphaFoldDB" id="A0A9N9US59"/>
<gene>
    <name evidence="7" type="ORF">CBYS24578_00002880</name>
</gene>
<evidence type="ECO:0000256" key="4">
    <source>
        <dbReference type="SAM" id="SignalP"/>
    </source>
</evidence>
<keyword evidence="2 3" id="KW-1015">Disulfide bond</keyword>
<dbReference type="Gene3D" id="2.10.25.10">
    <property type="entry name" value="Laminin"/>
    <property type="match status" value="1"/>
</dbReference>
<proteinExistence type="predicted"/>
<evidence type="ECO:0000313" key="7">
    <source>
        <dbReference type="EMBL" id="CAH0000007.1"/>
    </source>
</evidence>
<feature type="signal peptide" evidence="4">
    <location>
        <begin position="1"/>
        <end position="20"/>
    </location>
</feature>
<keyword evidence="1 4" id="KW-0732">Signal</keyword>
<feature type="chain" id="PRO_5040356943" description="3-phytase" evidence="4">
    <location>
        <begin position="21"/>
        <end position="766"/>
    </location>
</feature>
<dbReference type="OrthoDB" id="10045365at2759"/>
<evidence type="ECO:0000256" key="1">
    <source>
        <dbReference type="ARBA" id="ARBA00022729"/>
    </source>
</evidence>
<dbReference type="GO" id="GO:0016158">
    <property type="term" value="F:inositol hexakisphosphate 3-phosphatase activity"/>
    <property type="evidence" value="ECO:0007669"/>
    <property type="project" value="InterPro"/>
</dbReference>
<comment type="caution">
    <text evidence="7">The sequence shown here is derived from an EMBL/GenBank/DDBJ whole genome shotgun (WGS) entry which is preliminary data.</text>
</comment>
<dbReference type="PANTHER" id="PTHR14949">
    <property type="entry name" value="EGF-LIKE-DOMAIN, MULTIPLE 7, 8"/>
    <property type="match status" value="1"/>
</dbReference>